<dbReference type="AlphaFoldDB" id="A0A9Q3FE64"/>
<sequence length="114" mass="13424">MSKPYNHQNCDSQLTHPRLGHNLQAHDNHNTDDWNHTYLFPNLNTIAYSHHMPSMEINSTIQSYGQMDPERSRDSRLTYSNWVNPYSKSMVNSRPSEFRKGKFHDQGENSYNPQ</sequence>
<evidence type="ECO:0000313" key="2">
    <source>
        <dbReference type="EMBL" id="MBW0539400.1"/>
    </source>
</evidence>
<evidence type="ECO:0000313" key="3">
    <source>
        <dbReference type="Proteomes" id="UP000765509"/>
    </source>
</evidence>
<keyword evidence="3" id="KW-1185">Reference proteome</keyword>
<reference evidence="2" key="1">
    <citation type="submission" date="2021-03" db="EMBL/GenBank/DDBJ databases">
        <title>Draft genome sequence of rust myrtle Austropuccinia psidii MF-1, a brazilian biotype.</title>
        <authorList>
            <person name="Quecine M.C."/>
            <person name="Pachon D.M.R."/>
            <person name="Bonatelli M.L."/>
            <person name="Correr F.H."/>
            <person name="Franceschini L.M."/>
            <person name="Leite T.F."/>
            <person name="Margarido G.R.A."/>
            <person name="Almeida C.A."/>
            <person name="Ferrarezi J.A."/>
            <person name="Labate C.A."/>
        </authorList>
    </citation>
    <scope>NUCLEOTIDE SEQUENCE</scope>
    <source>
        <strain evidence="2">MF-1</strain>
    </source>
</reference>
<organism evidence="2 3">
    <name type="scientific">Austropuccinia psidii MF-1</name>
    <dbReference type="NCBI Taxonomy" id="1389203"/>
    <lineage>
        <taxon>Eukaryota</taxon>
        <taxon>Fungi</taxon>
        <taxon>Dikarya</taxon>
        <taxon>Basidiomycota</taxon>
        <taxon>Pucciniomycotina</taxon>
        <taxon>Pucciniomycetes</taxon>
        <taxon>Pucciniales</taxon>
        <taxon>Sphaerophragmiaceae</taxon>
        <taxon>Austropuccinia</taxon>
    </lineage>
</organism>
<feature type="compositionally biased region" description="Basic and acidic residues" evidence="1">
    <location>
        <begin position="96"/>
        <end position="107"/>
    </location>
</feature>
<accession>A0A9Q3FE64</accession>
<dbReference type="EMBL" id="AVOT02044006">
    <property type="protein sequence ID" value="MBW0539400.1"/>
    <property type="molecule type" value="Genomic_DNA"/>
</dbReference>
<protein>
    <submittedName>
        <fullName evidence="2">Uncharacterized protein</fullName>
    </submittedName>
</protein>
<comment type="caution">
    <text evidence="2">The sequence shown here is derived from an EMBL/GenBank/DDBJ whole genome shotgun (WGS) entry which is preliminary data.</text>
</comment>
<dbReference type="Proteomes" id="UP000765509">
    <property type="component" value="Unassembled WGS sequence"/>
</dbReference>
<name>A0A9Q3FE64_9BASI</name>
<gene>
    <name evidence="2" type="ORF">O181_079115</name>
</gene>
<evidence type="ECO:0000256" key="1">
    <source>
        <dbReference type="SAM" id="MobiDB-lite"/>
    </source>
</evidence>
<feature type="region of interest" description="Disordered" evidence="1">
    <location>
        <begin position="90"/>
        <end position="114"/>
    </location>
</feature>
<proteinExistence type="predicted"/>